<evidence type="ECO:0000256" key="3">
    <source>
        <dbReference type="ARBA" id="ARBA00022840"/>
    </source>
</evidence>
<dbReference type="SUPFAM" id="SSF55931">
    <property type="entry name" value="Glutamine synthetase/guanido kinase"/>
    <property type="match status" value="1"/>
</dbReference>
<dbReference type="InterPro" id="IPR014746">
    <property type="entry name" value="Gln_synth/guanido_kin_cat_dom"/>
</dbReference>
<dbReference type="EC" id="6.3.2.2" evidence="5"/>
<dbReference type="NCBIfam" id="TIGR02050">
    <property type="entry name" value="gshA_cyan_rel"/>
    <property type="match status" value="1"/>
</dbReference>
<evidence type="ECO:0000313" key="7">
    <source>
        <dbReference type="EMBL" id="CAA9381132.1"/>
    </source>
</evidence>
<dbReference type="GO" id="GO:0005524">
    <property type="term" value="F:ATP binding"/>
    <property type="evidence" value="ECO:0007669"/>
    <property type="project" value="UniProtKB-KW"/>
</dbReference>
<comment type="catalytic activity">
    <reaction evidence="4 5">
        <text>L-cysteine + L-glutamate + ATP = gamma-L-glutamyl-L-cysteine + ADP + phosphate + H(+)</text>
        <dbReference type="Rhea" id="RHEA:13285"/>
        <dbReference type="ChEBI" id="CHEBI:15378"/>
        <dbReference type="ChEBI" id="CHEBI:29985"/>
        <dbReference type="ChEBI" id="CHEBI:30616"/>
        <dbReference type="ChEBI" id="CHEBI:35235"/>
        <dbReference type="ChEBI" id="CHEBI:43474"/>
        <dbReference type="ChEBI" id="CHEBI:58173"/>
        <dbReference type="ChEBI" id="CHEBI:456216"/>
        <dbReference type="EC" id="6.3.2.2"/>
    </reaction>
</comment>
<gene>
    <name evidence="7" type="ORF">AVDCRST_MAG60-898</name>
</gene>
<evidence type="ECO:0000256" key="4">
    <source>
        <dbReference type="ARBA" id="ARBA00048819"/>
    </source>
</evidence>
<keyword evidence="1 5" id="KW-0436">Ligase</keyword>
<comment type="function">
    <text evidence="5">ATP-dependent carboxylate-amine ligase which exhibits weak glutamate--cysteine ligase activity.</text>
</comment>
<evidence type="ECO:0000256" key="2">
    <source>
        <dbReference type="ARBA" id="ARBA00022741"/>
    </source>
</evidence>
<keyword evidence="2 5" id="KW-0547">Nucleotide-binding</keyword>
<dbReference type="InterPro" id="IPR011793">
    <property type="entry name" value="YbdK"/>
</dbReference>
<feature type="compositionally biased region" description="Basic and acidic residues" evidence="6">
    <location>
        <begin position="30"/>
        <end position="39"/>
    </location>
</feature>
<protein>
    <recommendedName>
        <fullName evidence="5">Putative glutamate--cysteine ligase 2</fullName>
        <ecNumber evidence="5">6.3.2.2</ecNumber>
    </recommendedName>
    <alternativeName>
        <fullName evidence="5">Gamma-glutamylcysteine synthetase 2</fullName>
        <shortName evidence="5">GCS 2</shortName>
        <shortName evidence="5">Gamma-GCS 2</shortName>
    </alternativeName>
</protein>
<dbReference type="GO" id="GO:0004357">
    <property type="term" value="F:glutamate-cysteine ligase activity"/>
    <property type="evidence" value="ECO:0007669"/>
    <property type="project" value="UniProtKB-EC"/>
</dbReference>
<evidence type="ECO:0000256" key="1">
    <source>
        <dbReference type="ARBA" id="ARBA00022598"/>
    </source>
</evidence>
<dbReference type="HAMAP" id="MF_01609">
    <property type="entry name" value="Glu_cys_ligase_2"/>
    <property type="match status" value="1"/>
</dbReference>
<dbReference type="EMBL" id="CADCUN010000096">
    <property type="protein sequence ID" value="CAA9381132.1"/>
    <property type="molecule type" value="Genomic_DNA"/>
</dbReference>
<sequence length="379" mass="40914">MIRTLGVEEELLLVEPGSGRPLSVAGRVLRRSDSPEQRRKVGLPEQEGEGPGGHVTAEMQQQQVETDTPPRTSLDDLEKDLALWRELAIRSARDSGAQVLATGTSPVPVTPTPQREERYARMTEQYGITAAEHLISGCHVHVSVESDDEGVGVLDRIRVWLPVLLGLSANSPFWQGVDTRYASFRSQAIVRWPSAGPVDAFGSAERYHALVADMVATGVLLDPAMAYFDARLSDSYPTVEVRVADVCLDSRDAVLVAALARGLVETAARDWADGRPAPAMPTAMIRLANWQAGRDGVGGALLDPQTTRPRPAREVLDDLVAHVRPALEETGDLDHVREGIERVLTVGNGAARQRAALERTGQLTDVVAELARVTAGRGA</sequence>
<name>A0A6J4ND83_9ACTN</name>
<evidence type="ECO:0000256" key="5">
    <source>
        <dbReference type="HAMAP-Rule" id="MF_01609"/>
    </source>
</evidence>
<dbReference type="PANTHER" id="PTHR36510">
    <property type="entry name" value="GLUTAMATE--CYSTEINE LIGASE 2-RELATED"/>
    <property type="match status" value="1"/>
</dbReference>
<accession>A0A6J4ND83</accession>
<keyword evidence="3 5" id="KW-0067">ATP-binding</keyword>
<dbReference type="Pfam" id="PF04107">
    <property type="entry name" value="GCS2"/>
    <property type="match status" value="1"/>
</dbReference>
<dbReference type="GO" id="GO:0042398">
    <property type="term" value="P:modified amino acid biosynthetic process"/>
    <property type="evidence" value="ECO:0007669"/>
    <property type="project" value="InterPro"/>
</dbReference>
<proteinExistence type="inferred from homology"/>
<dbReference type="InterPro" id="IPR050141">
    <property type="entry name" value="GCL_type2/YbdK_subfam"/>
</dbReference>
<dbReference type="NCBIfam" id="NF010041">
    <property type="entry name" value="PRK13517.1-1"/>
    <property type="match status" value="1"/>
</dbReference>
<comment type="similarity">
    <text evidence="5">Belongs to the glutamate--cysteine ligase type 2 family. YbdK subfamily.</text>
</comment>
<dbReference type="Gene3D" id="3.30.590.20">
    <property type="match status" value="1"/>
</dbReference>
<organism evidence="7">
    <name type="scientific">uncultured Nocardioides sp</name>
    <dbReference type="NCBI Taxonomy" id="198441"/>
    <lineage>
        <taxon>Bacteria</taxon>
        <taxon>Bacillati</taxon>
        <taxon>Actinomycetota</taxon>
        <taxon>Actinomycetes</taxon>
        <taxon>Propionibacteriales</taxon>
        <taxon>Nocardioidaceae</taxon>
        <taxon>Nocardioides</taxon>
        <taxon>environmental samples</taxon>
    </lineage>
</organism>
<feature type="compositionally biased region" description="Polar residues" evidence="6">
    <location>
        <begin position="58"/>
        <end position="71"/>
    </location>
</feature>
<dbReference type="AlphaFoldDB" id="A0A6J4ND83"/>
<evidence type="ECO:0000256" key="6">
    <source>
        <dbReference type="SAM" id="MobiDB-lite"/>
    </source>
</evidence>
<dbReference type="InterPro" id="IPR006336">
    <property type="entry name" value="GCS2"/>
</dbReference>
<feature type="region of interest" description="Disordered" evidence="6">
    <location>
        <begin position="28"/>
        <end position="74"/>
    </location>
</feature>
<reference evidence="7" key="1">
    <citation type="submission" date="2020-02" db="EMBL/GenBank/DDBJ databases">
        <authorList>
            <person name="Meier V. D."/>
        </authorList>
    </citation>
    <scope>NUCLEOTIDE SEQUENCE</scope>
    <source>
        <strain evidence="7">AVDCRST_MAG60</strain>
    </source>
</reference>
<dbReference type="PANTHER" id="PTHR36510:SF1">
    <property type="entry name" value="GLUTAMATE--CYSTEINE LIGASE 2-RELATED"/>
    <property type="match status" value="1"/>
</dbReference>